<evidence type="ECO:0008006" key="3">
    <source>
        <dbReference type="Google" id="ProtNLM"/>
    </source>
</evidence>
<dbReference type="Gene3D" id="6.10.140.1730">
    <property type="match status" value="1"/>
</dbReference>
<protein>
    <recommendedName>
        <fullName evidence="3">60S ribosomal protein L29</fullName>
    </recommendedName>
</protein>
<dbReference type="AlphaFoldDB" id="A0A068RTY1"/>
<accession>A0A068RTY1</accession>
<dbReference type="Proteomes" id="UP000027586">
    <property type="component" value="Unassembled WGS sequence"/>
</dbReference>
<comment type="caution">
    <text evidence="1">The sequence shown here is derived from an EMBL/GenBank/DDBJ whole genome shotgun (WGS) entry which is preliminary data.</text>
</comment>
<evidence type="ECO:0000313" key="1">
    <source>
        <dbReference type="EMBL" id="CDH53175.1"/>
    </source>
</evidence>
<reference evidence="1" key="1">
    <citation type="submission" date="2013-08" db="EMBL/GenBank/DDBJ databases">
        <title>Gene expansion shapes genome architecture in the human pathogen Lichtheimia corymbifera: an evolutionary genomics analysis in the ancient terrestrial Mucorales (Mucoromycotina).</title>
        <authorList>
            <person name="Schwartze V.U."/>
            <person name="Winter S."/>
            <person name="Shelest E."/>
            <person name="Marcet-Houben M."/>
            <person name="Horn F."/>
            <person name="Wehner S."/>
            <person name="Hoffmann K."/>
            <person name="Riege K."/>
            <person name="Sammeth M."/>
            <person name="Nowrousian M."/>
            <person name="Valiante V."/>
            <person name="Linde J."/>
            <person name="Jacobsen I.D."/>
            <person name="Marz M."/>
            <person name="Brakhage A.A."/>
            <person name="Gabaldon T."/>
            <person name="Bocker S."/>
            <person name="Voigt K."/>
        </authorList>
    </citation>
    <scope>NUCLEOTIDE SEQUENCE [LARGE SCALE GENOMIC DNA]</scope>
    <source>
        <strain evidence="1">FSU 9682</strain>
    </source>
</reference>
<keyword evidence="2" id="KW-1185">Reference proteome</keyword>
<gene>
    <name evidence="1" type="ORF">LCOR_04558.1</name>
</gene>
<dbReference type="EMBL" id="CBTN010000016">
    <property type="protein sequence ID" value="CDH53175.1"/>
    <property type="molecule type" value="Genomic_DNA"/>
</dbReference>
<proteinExistence type="predicted"/>
<evidence type="ECO:0000313" key="2">
    <source>
        <dbReference type="Proteomes" id="UP000027586"/>
    </source>
</evidence>
<dbReference type="VEuPathDB" id="FungiDB:LCOR_04558.1"/>
<organism evidence="1 2">
    <name type="scientific">Lichtheimia corymbifera JMRC:FSU:9682</name>
    <dbReference type="NCBI Taxonomy" id="1263082"/>
    <lineage>
        <taxon>Eukaryota</taxon>
        <taxon>Fungi</taxon>
        <taxon>Fungi incertae sedis</taxon>
        <taxon>Mucoromycota</taxon>
        <taxon>Mucoromycotina</taxon>
        <taxon>Mucoromycetes</taxon>
        <taxon>Mucorales</taxon>
        <taxon>Lichtheimiaceae</taxon>
        <taxon>Lichtheimia</taxon>
    </lineage>
</organism>
<name>A0A068RTY1_9FUNG</name>
<sequence>MKWMIVKWPSRRTTPTTTKTARLTVTVSRSPSSTATPPSRVDAKFLRNQRYAKKGTLKALAAKKTAKSA</sequence>